<gene>
    <name evidence="2" type="ORF">TVAG_225830</name>
</gene>
<organism evidence="2 3">
    <name type="scientific">Trichomonas vaginalis (strain ATCC PRA-98 / G3)</name>
    <dbReference type="NCBI Taxonomy" id="412133"/>
    <lineage>
        <taxon>Eukaryota</taxon>
        <taxon>Metamonada</taxon>
        <taxon>Parabasalia</taxon>
        <taxon>Trichomonadida</taxon>
        <taxon>Trichomonadidae</taxon>
        <taxon>Trichomonas</taxon>
    </lineage>
</organism>
<dbReference type="GO" id="GO:0003924">
    <property type="term" value="F:GTPase activity"/>
    <property type="evidence" value="ECO:0000318"/>
    <property type="project" value="GO_Central"/>
</dbReference>
<dbReference type="GO" id="GO:0005829">
    <property type="term" value="C:cytosol"/>
    <property type="evidence" value="ECO:0007669"/>
    <property type="project" value="GOC"/>
</dbReference>
<evidence type="ECO:0000313" key="2">
    <source>
        <dbReference type="EMBL" id="EAY17957.1"/>
    </source>
</evidence>
<name>A2DNW2_TRIV3</name>
<keyword evidence="1" id="KW-0547">Nucleotide-binding</keyword>
<dbReference type="SMART" id="SM00174">
    <property type="entry name" value="RHO"/>
    <property type="match status" value="1"/>
</dbReference>
<dbReference type="GO" id="GO:0042147">
    <property type="term" value="P:retrograde transport, endosome to Golgi"/>
    <property type="evidence" value="ECO:0000318"/>
    <property type="project" value="GO_Central"/>
</dbReference>
<dbReference type="VEuPathDB" id="TrichDB:TVAGG3_0289410"/>
<dbReference type="GO" id="GO:0005525">
    <property type="term" value="F:GTP binding"/>
    <property type="evidence" value="ECO:0007669"/>
    <property type="project" value="InterPro"/>
</dbReference>
<evidence type="ECO:0000256" key="1">
    <source>
        <dbReference type="ARBA" id="ARBA00022741"/>
    </source>
</evidence>
<dbReference type="PRINTS" id="PR00449">
    <property type="entry name" value="RASTRNSFRMNG"/>
</dbReference>
<dbReference type="eggNOG" id="KOG0092">
    <property type="taxonomic scope" value="Eukaryota"/>
</dbReference>
<dbReference type="Proteomes" id="UP000001542">
    <property type="component" value="Unassembled WGS sequence"/>
</dbReference>
<dbReference type="GO" id="GO:0005794">
    <property type="term" value="C:Golgi apparatus"/>
    <property type="evidence" value="ECO:0000318"/>
    <property type="project" value="GO_Central"/>
</dbReference>
<dbReference type="Pfam" id="PF00071">
    <property type="entry name" value="Ras"/>
    <property type="match status" value="1"/>
</dbReference>
<reference evidence="2" key="2">
    <citation type="journal article" date="2007" name="Science">
        <title>Draft genome sequence of the sexually transmitted pathogen Trichomonas vaginalis.</title>
        <authorList>
            <person name="Carlton J.M."/>
            <person name="Hirt R.P."/>
            <person name="Silva J.C."/>
            <person name="Delcher A.L."/>
            <person name="Schatz M."/>
            <person name="Zhao Q."/>
            <person name="Wortman J.R."/>
            <person name="Bidwell S.L."/>
            <person name="Alsmark U.C.M."/>
            <person name="Besteiro S."/>
            <person name="Sicheritz-Ponten T."/>
            <person name="Noel C.J."/>
            <person name="Dacks J.B."/>
            <person name="Foster P.G."/>
            <person name="Simillion C."/>
            <person name="Van de Peer Y."/>
            <person name="Miranda-Saavedra D."/>
            <person name="Barton G.J."/>
            <person name="Westrop G.D."/>
            <person name="Mueller S."/>
            <person name="Dessi D."/>
            <person name="Fiori P.L."/>
            <person name="Ren Q."/>
            <person name="Paulsen I."/>
            <person name="Zhang H."/>
            <person name="Bastida-Corcuera F.D."/>
            <person name="Simoes-Barbosa A."/>
            <person name="Brown M.T."/>
            <person name="Hayes R.D."/>
            <person name="Mukherjee M."/>
            <person name="Okumura C.Y."/>
            <person name="Schneider R."/>
            <person name="Smith A.J."/>
            <person name="Vanacova S."/>
            <person name="Villalvazo M."/>
            <person name="Haas B.J."/>
            <person name="Pertea M."/>
            <person name="Feldblyum T.V."/>
            <person name="Utterback T.R."/>
            <person name="Shu C.L."/>
            <person name="Osoegawa K."/>
            <person name="de Jong P.J."/>
            <person name="Hrdy I."/>
            <person name="Horvathova L."/>
            <person name="Zubacova Z."/>
            <person name="Dolezal P."/>
            <person name="Malik S.B."/>
            <person name="Logsdon J.M. Jr."/>
            <person name="Henze K."/>
            <person name="Gupta A."/>
            <person name="Wang C.C."/>
            <person name="Dunne R.L."/>
            <person name="Upcroft J.A."/>
            <person name="Upcroft P."/>
            <person name="White O."/>
            <person name="Salzberg S.L."/>
            <person name="Tang P."/>
            <person name="Chiu C.-H."/>
            <person name="Lee Y.-S."/>
            <person name="Embley T.M."/>
            <person name="Coombs G.H."/>
            <person name="Mottram J.C."/>
            <person name="Tachezy J."/>
            <person name="Fraser-Liggett C.M."/>
            <person name="Johnson P.J."/>
        </authorList>
    </citation>
    <scope>NUCLEOTIDE SEQUENCE [LARGE SCALE GENOMIC DNA]</scope>
    <source>
        <strain evidence="2">G3</strain>
    </source>
</reference>
<dbReference type="InParanoid" id="A2DNW2"/>
<dbReference type="AlphaFoldDB" id="A2DNW2"/>
<dbReference type="SUPFAM" id="SSF52540">
    <property type="entry name" value="P-loop containing nucleoside triphosphate hydrolases"/>
    <property type="match status" value="1"/>
</dbReference>
<protein>
    <submittedName>
        <fullName evidence="2">Small GTP-binding protein, putative</fullName>
    </submittedName>
</protein>
<dbReference type="InterPro" id="IPR001806">
    <property type="entry name" value="Small_GTPase"/>
</dbReference>
<dbReference type="GO" id="GO:0006886">
    <property type="term" value="P:intracellular protein transport"/>
    <property type="evidence" value="ECO:0000318"/>
    <property type="project" value="GO_Central"/>
</dbReference>
<proteinExistence type="predicted"/>
<dbReference type="RefSeq" id="XP_001578943.1">
    <property type="nucleotide sequence ID" value="XM_001578893.1"/>
</dbReference>
<dbReference type="CDD" id="cd00154">
    <property type="entry name" value="Rab"/>
    <property type="match status" value="1"/>
</dbReference>
<dbReference type="KEGG" id="tva:5463460"/>
<reference evidence="2" key="1">
    <citation type="submission" date="2006-10" db="EMBL/GenBank/DDBJ databases">
        <authorList>
            <person name="Amadeo P."/>
            <person name="Zhao Q."/>
            <person name="Wortman J."/>
            <person name="Fraser-Liggett C."/>
            <person name="Carlton J."/>
        </authorList>
    </citation>
    <scope>NUCLEOTIDE SEQUENCE</scope>
    <source>
        <strain evidence="2">G3</strain>
    </source>
</reference>
<sequence>MRTRMADDASEPTLCCKIVMIGNSGVGKTSLSLRWINGEFNKTMEPTIGANHMTKRISVEGQDVNIFMWDTAGQEQFKSLAPIYTRSAAAVVLVVSTTDMESVNSIDYWVNVICETNDVIPPFILAINKNDLRKPDPAMESYINSKINKFEGIFFVSALTGEEIDNLFLGAASAGYHFVVNHANHHVTATFQNSKQVQCC</sequence>
<dbReference type="SMART" id="SM00173">
    <property type="entry name" value="RAS"/>
    <property type="match status" value="1"/>
</dbReference>
<dbReference type="FunFam" id="3.40.50.300:FF:000808">
    <property type="entry name" value="Small GTP-binding protein, putative"/>
    <property type="match status" value="1"/>
</dbReference>
<dbReference type="VEuPathDB" id="TrichDB:TVAG_225830"/>
<dbReference type="PANTHER" id="PTHR47978">
    <property type="match status" value="1"/>
</dbReference>
<dbReference type="Gene3D" id="3.40.50.300">
    <property type="entry name" value="P-loop containing nucleotide triphosphate hydrolases"/>
    <property type="match status" value="1"/>
</dbReference>
<accession>A2DNW2</accession>
<evidence type="ECO:0000313" key="3">
    <source>
        <dbReference type="Proteomes" id="UP000001542"/>
    </source>
</evidence>
<dbReference type="SMR" id="A2DNW2"/>
<dbReference type="GO" id="GO:0012505">
    <property type="term" value="C:endomembrane system"/>
    <property type="evidence" value="ECO:0000318"/>
    <property type="project" value="GO_Central"/>
</dbReference>
<dbReference type="PROSITE" id="PS51421">
    <property type="entry name" value="RAS"/>
    <property type="match status" value="1"/>
</dbReference>
<dbReference type="PROSITE" id="PS51419">
    <property type="entry name" value="RAB"/>
    <property type="match status" value="1"/>
</dbReference>
<dbReference type="SMART" id="SM00175">
    <property type="entry name" value="RAB"/>
    <property type="match status" value="1"/>
</dbReference>
<dbReference type="EMBL" id="DS113224">
    <property type="protein sequence ID" value="EAY17957.1"/>
    <property type="molecule type" value="Genomic_DNA"/>
</dbReference>
<keyword evidence="3" id="KW-1185">Reference proteome</keyword>
<dbReference type="GO" id="GO:0006891">
    <property type="term" value="P:intra-Golgi vesicle-mediated transport"/>
    <property type="evidence" value="ECO:0000318"/>
    <property type="project" value="GO_Central"/>
</dbReference>
<dbReference type="InterPro" id="IPR005225">
    <property type="entry name" value="Small_GTP-bd"/>
</dbReference>
<dbReference type="InterPro" id="IPR027417">
    <property type="entry name" value="P-loop_NTPase"/>
</dbReference>
<dbReference type="NCBIfam" id="TIGR00231">
    <property type="entry name" value="small_GTP"/>
    <property type="match status" value="1"/>
</dbReference>
<dbReference type="STRING" id="5722.A2DNW2"/>
<dbReference type="GO" id="GO:0006890">
    <property type="term" value="P:retrograde vesicle-mediated transport, Golgi to endoplasmic reticulum"/>
    <property type="evidence" value="ECO:0000318"/>
    <property type="project" value="GO_Central"/>
</dbReference>